<reference evidence="1" key="1">
    <citation type="submission" date="2020-08" db="EMBL/GenBank/DDBJ databases">
        <authorList>
            <person name="Hu Y."/>
            <person name="Tong Y."/>
            <person name="Fan H."/>
            <person name="Song L."/>
            <person name="An X."/>
            <person name="Chen R."/>
            <person name="Qin H."/>
        </authorList>
    </citation>
    <scope>NUCLEOTIDE SEQUENCE</scope>
</reference>
<name>A0A873WGN2_9CAUD</name>
<dbReference type="EMBL" id="MT941682">
    <property type="protein sequence ID" value="QPB07293.1"/>
    <property type="molecule type" value="Genomic_DNA"/>
</dbReference>
<evidence type="ECO:0000313" key="1">
    <source>
        <dbReference type="EMBL" id="QPB07293.1"/>
    </source>
</evidence>
<accession>A0A873WGN2</accession>
<keyword evidence="2" id="KW-1185">Reference proteome</keyword>
<protein>
    <submittedName>
        <fullName evidence="1">Uncharacterized protein</fullName>
    </submittedName>
</protein>
<evidence type="ECO:0000313" key="2">
    <source>
        <dbReference type="Proteomes" id="UP000663561"/>
    </source>
</evidence>
<dbReference type="Proteomes" id="UP000663561">
    <property type="component" value="Segment"/>
</dbReference>
<sequence length="79" mass="8790">MNQLHRCCPSLLKFSYAATSRYTGATIVTDDPHLILDEAKFSLGVSGYGVCSRCGHEVEDLEWDRPDFVSHCETIADPL</sequence>
<organism evidence="1 2">
    <name type="scientific">Pseudomonas phage BUCT553</name>
    <dbReference type="NCBI Taxonomy" id="2776766"/>
    <lineage>
        <taxon>Viruses</taxon>
        <taxon>Duplodnaviria</taxon>
        <taxon>Heunggongvirae</taxon>
        <taxon>Uroviricota</taxon>
        <taxon>Caudoviricetes</taxon>
        <taxon>Autographivirales</taxon>
        <taxon>Autosignataviridae</taxon>
        <taxon>Colwellvirinae</taxon>
        <taxon>Nerthusvirus</taxon>
        <taxon>Nerthusvirus BUCT553</taxon>
    </lineage>
</organism>
<proteinExistence type="predicted"/>